<accession>A0A8K0MZX0</accession>
<comment type="caution">
    <text evidence="2">The sequence shown here is derived from an EMBL/GenBank/DDBJ whole genome shotgun (WGS) entry which is preliminary data.</text>
</comment>
<organism evidence="2 3">
    <name type="scientific">Cocos nucifera</name>
    <name type="common">Coconut palm</name>
    <dbReference type="NCBI Taxonomy" id="13894"/>
    <lineage>
        <taxon>Eukaryota</taxon>
        <taxon>Viridiplantae</taxon>
        <taxon>Streptophyta</taxon>
        <taxon>Embryophyta</taxon>
        <taxon>Tracheophyta</taxon>
        <taxon>Spermatophyta</taxon>
        <taxon>Magnoliopsida</taxon>
        <taxon>Liliopsida</taxon>
        <taxon>Arecaceae</taxon>
        <taxon>Arecoideae</taxon>
        <taxon>Cocoseae</taxon>
        <taxon>Attaleinae</taxon>
        <taxon>Cocos</taxon>
    </lineage>
</organism>
<gene>
    <name evidence="2" type="ORF">COCNU_04G003790</name>
</gene>
<evidence type="ECO:0000256" key="1">
    <source>
        <dbReference type="SAM" id="MobiDB-lite"/>
    </source>
</evidence>
<reference evidence="2" key="2">
    <citation type="submission" date="2019-07" db="EMBL/GenBank/DDBJ databases">
        <authorList>
            <person name="Yang Y."/>
            <person name="Bocs S."/>
            <person name="Baudouin L."/>
        </authorList>
    </citation>
    <scope>NUCLEOTIDE SEQUENCE</scope>
    <source>
        <tissue evidence="2">Spear leaf of Hainan Tall coconut</tissue>
    </source>
</reference>
<proteinExistence type="predicted"/>
<keyword evidence="3" id="KW-1185">Reference proteome</keyword>
<name>A0A8K0MZX0_COCNU</name>
<dbReference type="Proteomes" id="UP000797356">
    <property type="component" value="Chromosome 4"/>
</dbReference>
<dbReference type="PANTHER" id="PTHR47927:SF2">
    <property type="entry name" value="PHOSPHOGLYCERATE MUTASE FAMILY PROTEIN"/>
    <property type="match status" value="1"/>
</dbReference>
<evidence type="ECO:0000313" key="3">
    <source>
        <dbReference type="Proteomes" id="UP000797356"/>
    </source>
</evidence>
<dbReference type="PANTHER" id="PTHR47927">
    <property type="entry name" value="PUTATIVE-RELATED"/>
    <property type="match status" value="1"/>
</dbReference>
<feature type="compositionally biased region" description="Basic and acidic residues" evidence="1">
    <location>
        <begin position="11"/>
        <end position="20"/>
    </location>
</feature>
<dbReference type="EMBL" id="CM017875">
    <property type="protein sequence ID" value="KAG1338073.1"/>
    <property type="molecule type" value="Genomic_DNA"/>
</dbReference>
<reference evidence="2" key="1">
    <citation type="journal article" date="2017" name="Gigascience">
        <title>The genome draft of coconut (Cocos nucifera).</title>
        <authorList>
            <person name="Xiao Y."/>
            <person name="Xu P."/>
            <person name="Fan H."/>
            <person name="Baudouin L."/>
            <person name="Xia W."/>
            <person name="Bocs S."/>
            <person name="Xu J."/>
            <person name="Li Q."/>
            <person name="Guo A."/>
            <person name="Zhou L."/>
            <person name="Li J."/>
            <person name="Wu Y."/>
            <person name="Ma Z."/>
            <person name="Armero A."/>
            <person name="Issali A.E."/>
            <person name="Liu N."/>
            <person name="Peng M."/>
            <person name="Yang Y."/>
        </authorList>
    </citation>
    <scope>NUCLEOTIDE SEQUENCE</scope>
    <source>
        <tissue evidence="2">Spear leaf of Hainan Tall coconut</tissue>
    </source>
</reference>
<sequence>MDSFHSSYSRGDGDNDKEEHGLLMNFKTSKEKVLKQEPEILPCHAAISSLSPQLSMISTPHLLGPSIQIEDL</sequence>
<protein>
    <submittedName>
        <fullName evidence="2">Uncharacterized protein</fullName>
    </submittedName>
</protein>
<dbReference type="AlphaFoldDB" id="A0A8K0MZX0"/>
<evidence type="ECO:0000313" key="2">
    <source>
        <dbReference type="EMBL" id="KAG1338073.1"/>
    </source>
</evidence>
<dbReference type="OrthoDB" id="10476061at2759"/>
<feature type="region of interest" description="Disordered" evidence="1">
    <location>
        <begin position="1"/>
        <end position="20"/>
    </location>
</feature>